<gene>
    <name evidence="6" type="ORF">MKW94_011473</name>
</gene>
<keyword evidence="2" id="KW-0812">Transmembrane</keyword>
<evidence type="ECO:0000256" key="4">
    <source>
        <dbReference type="ARBA" id="ARBA00023136"/>
    </source>
</evidence>
<dbReference type="InterPro" id="IPR012879">
    <property type="entry name" value="CCDC47"/>
</dbReference>
<dbReference type="GO" id="GO:0005509">
    <property type="term" value="F:calcium ion binding"/>
    <property type="evidence" value="ECO:0007669"/>
    <property type="project" value="InterPro"/>
</dbReference>
<feature type="region of interest" description="Disordered" evidence="5">
    <location>
        <begin position="295"/>
        <end position="316"/>
    </location>
</feature>
<dbReference type="EMBL" id="JAJJMA010189202">
    <property type="protein sequence ID" value="MCL7038307.1"/>
    <property type="molecule type" value="Genomic_DNA"/>
</dbReference>
<dbReference type="GO" id="GO:0032469">
    <property type="term" value="P:endoplasmic reticulum calcium ion homeostasis"/>
    <property type="evidence" value="ECO:0007669"/>
    <property type="project" value="InterPro"/>
</dbReference>
<dbReference type="PANTHER" id="PTHR12883">
    <property type="entry name" value="ADIPOCYTE-SPECIFIC PROTEIN 4-RELATED"/>
    <property type="match status" value="1"/>
</dbReference>
<reference evidence="6" key="1">
    <citation type="submission" date="2022-03" db="EMBL/GenBank/DDBJ databases">
        <title>A functionally conserved STORR gene fusion in Papaver species that diverged 16.8 million years ago.</title>
        <authorList>
            <person name="Catania T."/>
        </authorList>
    </citation>
    <scope>NUCLEOTIDE SEQUENCE</scope>
    <source>
        <strain evidence="6">S-191538</strain>
    </source>
</reference>
<dbReference type="Pfam" id="PF07946">
    <property type="entry name" value="CCDC47"/>
    <property type="match status" value="1"/>
</dbReference>
<evidence type="ECO:0000313" key="7">
    <source>
        <dbReference type="Proteomes" id="UP001177140"/>
    </source>
</evidence>
<evidence type="ECO:0000256" key="5">
    <source>
        <dbReference type="SAM" id="MobiDB-lite"/>
    </source>
</evidence>
<evidence type="ECO:0000313" key="6">
    <source>
        <dbReference type="EMBL" id="MCL7038307.1"/>
    </source>
</evidence>
<protein>
    <recommendedName>
        <fullName evidence="8">Coiled-coil domain-containing protein 47</fullName>
    </recommendedName>
</protein>
<keyword evidence="3" id="KW-1133">Transmembrane helix</keyword>
<dbReference type="GO" id="GO:0016020">
    <property type="term" value="C:membrane"/>
    <property type="evidence" value="ECO:0007669"/>
    <property type="project" value="UniProtKB-SubCell"/>
</dbReference>
<dbReference type="Proteomes" id="UP001177140">
    <property type="component" value="Unassembled WGS sequence"/>
</dbReference>
<evidence type="ECO:0000256" key="1">
    <source>
        <dbReference type="ARBA" id="ARBA00004167"/>
    </source>
</evidence>
<sequence>MFAVNYFTGKKENENIALSWASRFATKDSIFDKNFSLLGTGDGKDTPLLLKEGQNVFKFYASGRRYCQGLLATMELKSRHDLISRVYNMIVPCKDEITFQVYMNDESMDHVMFALAKKKAVKIMHKEYMDLQRYASFVTTTPNNRKWVAEELGVVTESREVAGDLITEAVLDQVLGDKSFEKFGKGFISMYFSDQYQSQHRKVLVFKFALPDAKNMADMTRLVALVPYYIDLIGRYKLSSQARSKTESARNKAAQEVYKELQNARQEALQKKKAEKKKMMEELEAKLSAEAIKKKEAKERARQMKKVMPKVKMSRS</sequence>
<evidence type="ECO:0008006" key="8">
    <source>
        <dbReference type="Google" id="ProtNLM"/>
    </source>
</evidence>
<keyword evidence="7" id="KW-1185">Reference proteome</keyword>
<dbReference type="AlphaFoldDB" id="A0AA41SKC2"/>
<dbReference type="PANTHER" id="PTHR12883:SF0">
    <property type="entry name" value="PAT COMPLEX SUBUNIT CCDC47"/>
    <property type="match status" value="1"/>
</dbReference>
<evidence type="ECO:0000256" key="3">
    <source>
        <dbReference type="ARBA" id="ARBA00022989"/>
    </source>
</evidence>
<comment type="caution">
    <text evidence="6">The sequence shown here is derived from an EMBL/GenBank/DDBJ whole genome shotgun (WGS) entry which is preliminary data.</text>
</comment>
<comment type="subcellular location">
    <subcellularLocation>
        <location evidence="1">Membrane</location>
        <topology evidence="1">Single-pass membrane protein</topology>
    </subcellularLocation>
</comment>
<organism evidence="6 7">
    <name type="scientific">Papaver nudicaule</name>
    <name type="common">Iceland poppy</name>
    <dbReference type="NCBI Taxonomy" id="74823"/>
    <lineage>
        <taxon>Eukaryota</taxon>
        <taxon>Viridiplantae</taxon>
        <taxon>Streptophyta</taxon>
        <taxon>Embryophyta</taxon>
        <taxon>Tracheophyta</taxon>
        <taxon>Spermatophyta</taxon>
        <taxon>Magnoliopsida</taxon>
        <taxon>Ranunculales</taxon>
        <taxon>Papaveraceae</taxon>
        <taxon>Papaveroideae</taxon>
        <taxon>Papaver</taxon>
    </lineage>
</organism>
<accession>A0AA41SKC2</accession>
<evidence type="ECO:0000256" key="2">
    <source>
        <dbReference type="ARBA" id="ARBA00022692"/>
    </source>
</evidence>
<keyword evidence="4" id="KW-0472">Membrane</keyword>
<proteinExistence type="predicted"/>
<feature type="compositionally biased region" description="Basic residues" evidence="5">
    <location>
        <begin position="303"/>
        <end position="316"/>
    </location>
</feature>
<name>A0AA41SKC2_PAPNU</name>
<dbReference type="GO" id="GO:0005783">
    <property type="term" value="C:endoplasmic reticulum"/>
    <property type="evidence" value="ECO:0007669"/>
    <property type="project" value="InterPro"/>
</dbReference>